<dbReference type="EMBL" id="JAIWYP010000006">
    <property type="protein sequence ID" value="KAH3811641.1"/>
    <property type="molecule type" value="Genomic_DNA"/>
</dbReference>
<dbReference type="AlphaFoldDB" id="A0A9D4JGA8"/>
<name>A0A9D4JGA8_DREPO</name>
<reference evidence="1" key="1">
    <citation type="journal article" date="2019" name="bioRxiv">
        <title>The Genome of the Zebra Mussel, Dreissena polymorpha: A Resource for Invasive Species Research.</title>
        <authorList>
            <person name="McCartney M.A."/>
            <person name="Auch B."/>
            <person name="Kono T."/>
            <person name="Mallez S."/>
            <person name="Zhang Y."/>
            <person name="Obille A."/>
            <person name="Becker A."/>
            <person name="Abrahante J.E."/>
            <person name="Garbe J."/>
            <person name="Badalamenti J.P."/>
            <person name="Herman A."/>
            <person name="Mangelson H."/>
            <person name="Liachko I."/>
            <person name="Sullivan S."/>
            <person name="Sone E.D."/>
            <person name="Koren S."/>
            <person name="Silverstein K.A.T."/>
            <person name="Beckman K.B."/>
            <person name="Gohl D.M."/>
        </authorList>
    </citation>
    <scope>NUCLEOTIDE SEQUENCE</scope>
    <source>
        <strain evidence="1">Duluth1</strain>
        <tissue evidence="1">Whole animal</tissue>
    </source>
</reference>
<sequence>MSQILTNFNRMKMQLATPGELAEQRRQVKINNEMARAHEVVPFGDSERMFVASDGGLGYTNK</sequence>
<organism evidence="1 2">
    <name type="scientific">Dreissena polymorpha</name>
    <name type="common">Zebra mussel</name>
    <name type="synonym">Mytilus polymorpha</name>
    <dbReference type="NCBI Taxonomy" id="45954"/>
    <lineage>
        <taxon>Eukaryota</taxon>
        <taxon>Metazoa</taxon>
        <taxon>Spiralia</taxon>
        <taxon>Lophotrochozoa</taxon>
        <taxon>Mollusca</taxon>
        <taxon>Bivalvia</taxon>
        <taxon>Autobranchia</taxon>
        <taxon>Heteroconchia</taxon>
        <taxon>Euheterodonta</taxon>
        <taxon>Imparidentia</taxon>
        <taxon>Neoheterodontei</taxon>
        <taxon>Myida</taxon>
        <taxon>Dreissenoidea</taxon>
        <taxon>Dreissenidae</taxon>
        <taxon>Dreissena</taxon>
    </lineage>
</organism>
<proteinExistence type="predicted"/>
<evidence type="ECO:0000313" key="2">
    <source>
        <dbReference type="Proteomes" id="UP000828390"/>
    </source>
</evidence>
<accession>A0A9D4JGA8</accession>
<gene>
    <name evidence="1" type="ORF">DPMN_140053</name>
</gene>
<comment type="caution">
    <text evidence="1">The sequence shown here is derived from an EMBL/GenBank/DDBJ whole genome shotgun (WGS) entry which is preliminary data.</text>
</comment>
<dbReference type="Proteomes" id="UP000828390">
    <property type="component" value="Unassembled WGS sequence"/>
</dbReference>
<reference evidence="1" key="2">
    <citation type="submission" date="2020-11" db="EMBL/GenBank/DDBJ databases">
        <authorList>
            <person name="McCartney M.A."/>
            <person name="Auch B."/>
            <person name="Kono T."/>
            <person name="Mallez S."/>
            <person name="Becker A."/>
            <person name="Gohl D.M."/>
            <person name="Silverstein K.A.T."/>
            <person name="Koren S."/>
            <person name="Bechman K.B."/>
            <person name="Herman A."/>
            <person name="Abrahante J.E."/>
            <person name="Garbe J."/>
        </authorList>
    </citation>
    <scope>NUCLEOTIDE SEQUENCE</scope>
    <source>
        <strain evidence="1">Duluth1</strain>
        <tissue evidence="1">Whole animal</tissue>
    </source>
</reference>
<protein>
    <submittedName>
        <fullName evidence="1">Uncharacterized protein</fullName>
    </submittedName>
</protein>
<keyword evidence="2" id="KW-1185">Reference proteome</keyword>
<evidence type="ECO:0000313" key="1">
    <source>
        <dbReference type="EMBL" id="KAH3811641.1"/>
    </source>
</evidence>